<evidence type="ECO:0000313" key="6">
    <source>
        <dbReference type="EMBL" id="MFL9877620.1"/>
    </source>
</evidence>
<evidence type="ECO:0000256" key="1">
    <source>
        <dbReference type="ARBA" id="ARBA00004370"/>
    </source>
</evidence>
<feature type="transmembrane region" description="Helical" evidence="4">
    <location>
        <begin position="12"/>
        <end position="36"/>
    </location>
</feature>
<evidence type="ECO:0000259" key="5">
    <source>
        <dbReference type="Pfam" id="PF05433"/>
    </source>
</evidence>
<evidence type="ECO:0000256" key="4">
    <source>
        <dbReference type="SAM" id="Phobius"/>
    </source>
</evidence>
<dbReference type="PANTHER" id="PTHR35603">
    <property type="match status" value="1"/>
</dbReference>
<organism evidence="6 7">
    <name type="scientific">Herbaspirillum rhizosphaerae</name>
    <dbReference type="NCBI Taxonomy" id="346179"/>
    <lineage>
        <taxon>Bacteria</taxon>
        <taxon>Pseudomonadati</taxon>
        <taxon>Pseudomonadota</taxon>
        <taxon>Betaproteobacteria</taxon>
        <taxon>Burkholderiales</taxon>
        <taxon>Oxalobacteraceae</taxon>
        <taxon>Herbaspirillum</taxon>
    </lineage>
</organism>
<feature type="region of interest" description="Disordered" evidence="3">
    <location>
        <begin position="38"/>
        <end position="93"/>
    </location>
</feature>
<reference evidence="6 7" key="1">
    <citation type="journal article" date="2024" name="Chem. Sci.">
        <title>Discovery of megapolipeptins by genome mining of a Burkholderiales bacteria collection.</title>
        <authorList>
            <person name="Paulo B.S."/>
            <person name="Recchia M.J.J."/>
            <person name="Lee S."/>
            <person name="Fergusson C.H."/>
            <person name="Romanowski S.B."/>
            <person name="Hernandez A."/>
            <person name="Krull N."/>
            <person name="Liu D.Y."/>
            <person name="Cavanagh H."/>
            <person name="Bos A."/>
            <person name="Gray C.A."/>
            <person name="Murphy B.T."/>
            <person name="Linington R.G."/>
            <person name="Eustaquio A.S."/>
        </authorList>
    </citation>
    <scope>NUCLEOTIDE SEQUENCE [LARGE SCALE GENOMIC DNA]</scope>
    <source>
        <strain evidence="6 7">RL21-008-BIB-B</strain>
    </source>
</reference>
<evidence type="ECO:0000313" key="7">
    <source>
        <dbReference type="Proteomes" id="UP001629214"/>
    </source>
</evidence>
<evidence type="ECO:0000256" key="2">
    <source>
        <dbReference type="ARBA" id="ARBA00023136"/>
    </source>
</evidence>
<keyword evidence="2 4" id="KW-0472">Membrane</keyword>
<dbReference type="InterPro" id="IPR051407">
    <property type="entry name" value="Bact_OM_lipoprot/Surf_antigen"/>
</dbReference>
<dbReference type="EMBL" id="JAQQFR010000002">
    <property type="protein sequence ID" value="MFL9877620.1"/>
    <property type="molecule type" value="Genomic_DNA"/>
</dbReference>
<dbReference type="RefSeq" id="WP_408165981.1">
    <property type="nucleotide sequence ID" value="NZ_JAQQFR010000002.1"/>
</dbReference>
<feature type="domain" description="Glycine zipper 2TM" evidence="5">
    <location>
        <begin position="123"/>
        <end position="163"/>
    </location>
</feature>
<feature type="compositionally biased region" description="Low complexity" evidence="3">
    <location>
        <begin position="53"/>
        <end position="69"/>
    </location>
</feature>
<keyword evidence="4" id="KW-0812">Transmembrane</keyword>
<name>A0ABW8Z557_9BURK</name>
<feature type="compositionally biased region" description="Polar residues" evidence="3">
    <location>
        <begin position="82"/>
        <end position="91"/>
    </location>
</feature>
<gene>
    <name evidence="6" type="ORF">PQR63_04475</name>
</gene>
<dbReference type="PANTHER" id="PTHR35603:SF2">
    <property type="entry name" value="OUTER MEMBRANE LIPOPROTEIN"/>
    <property type="match status" value="1"/>
</dbReference>
<dbReference type="Pfam" id="PF05433">
    <property type="entry name" value="Rick_17kDa_Anti"/>
    <property type="match status" value="1"/>
</dbReference>
<keyword evidence="7" id="KW-1185">Reference proteome</keyword>
<comment type="caution">
    <text evidence="6">The sequence shown here is derived from an EMBL/GenBank/DDBJ whole genome shotgun (WGS) entry which is preliminary data.</text>
</comment>
<keyword evidence="4" id="KW-1133">Transmembrane helix</keyword>
<proteinExistence type="predicted"/>
<protein>
    <submittedName>
        <fullName evidence="6">Glycine zipper 2TM domain-containing protein</fullName>
    </submittedName>
</protein>
<sequence length="210" mass="21112">MEVVKSPSRIHPLVATAAVAVTLVSLVGVAAITGLLPTSSSNNAPPQALSDTAAPQSQQAMQQAQNNVQPVPPSAPKPNYAAQPQQSSGYGTSAPAAVARCSSCGEVQAVRAVQHTPKASGVGIVAGAVLGGVLGNQIGNGNGRTLATVAGAGAGGYAGNEVEKRTRTTTTYVVDVRMENGSIRSFPQSGEGWHVGDQVRVVNGHLTGRG</sequence>
<dbReference type="InterPro" id="IPR008816">
    <property type="entry name" value="Gly_zipper_2TM_dom"/>
</dbReference>
<dbReference type="Proteomes" id="UP001629214">
    <property type="component" value="Unassembled WGS sequence"/>
</dbReference>
<evidence type="ECO:0000256" key="3">
    <source>
        <dbReference type="SAM" id="MobiDB-lite"/>
    </source>
</evidence>
<accession>A0ABW8Z557</accession>
<comment type="subcellular location">
    <subcellularLocation>
        <location evidence="1">Membrane</location>
    </subcellularLocation>
</comment>